<evidence type="ECO:0000313" key="8">
    <source>
        <dbReference type="Proteomes" id="UP000297703"/>
    </source>
</evidence>
<keyword evidence="7" id="KW-0675">Receptor</keyword>
<dbReference type="Proteomes" id="UP000297703">
    <property type="component" value="Unassembled WGS sequence"/>
</dbReference>
<feature type="region of interest" description="Disordered" evidence="5">
    <location>
        <begin position="1"/>
        <end position="58"/>
    </location>
</feature>
<dbReference type="PANTHER" id="PTHR23291">
    <property type="entry name" value="BAX INHIBITOR-RELATED"/>
    <property type="match status" value="1"/>
</dbReference>
<feature type="compositionally biased region" description="Polar residues" evidence="5">
    <location>
        <begin position="116"/>
        <end position="134"/>
    </location>
</feature>
<reference evidence="7 8" key="1">
    <citation type="submission" date="2019-04" db="EMBL/GenBank/DDBJ databases">
        <title>Draft genome of the big-headed turtle Platysternon megacephalum.</title>
        <authorList>
            <person name="Gong S."/>
        </authorList>
    </citation>
    <scope>NUCLEOTIDE SEQUENCE [LARGE SCALE GENOMIC DNA]</scope>
    <source>
        <strain evidence="7">DO16091913</strain>
        <tissue evidence="7">Muscle</tissue>
    </source>
</reference>
<evidence type="ECO:0000256" key="1">
    <source>
        <dbReference type="ARBA" id="ARBA00004141"/>
    </source>
</evidence>
<dbReference type="Pfam" id="PF01027">
    <property type="entry name" value="Bax1-I"/>
    <property type="match status" value="1"/>
</dbReference>
<dbReference type="PANTHER" id="PTHR23291:SF47">
    <property type="entry name" value="TRANSMEMBRANE BAX INHIBITOR MOTIF CONTAINING 7"/>
    <property type="match status" value="1"/>
</dbReference>
<feature type="compositionally biased region" description="Basic and acidic residues" evidence="5">
    <location>
        <begin position="1"/>
        <end position="11"/>
    </location>
</feature>
<feature type="compositionally biased region" description="Polar residues" evidence="5">
    <location>
        <begin position="97"/>
        <end position="107"/>
    </location>
</feature>
<feature type="region of interest" description="Disordered" evidence="5">
    <location>
        <begin position="79"/>
        <end position="134"/>
    </location>
</feature>
<feature type="transmembrane region" description="Helical" evidence="6">
    <location>
        <begin position="289"/>
        <end position="308"/>
    </location>
</feature>
<feature type="transmembrane region" description="Helical" evidence="6">
    <location>
        <begin position="178"/>
        <end position="195"/>
    </location>
</feature>
<dbReference type="OrthoDB" id="7933078at2759"/>
<dbReference type="GO" id="GO:0016020">
    <property type="term" value="C:membrane"/>
    <property type="evidence" value="ECO:0007669"/>
    <property type="project" value="UniProtKB-SubCell"/>
</dbReference>
<protein>
    <submittedName>
        <fullName evidence="7">GDNF family receptor alpha-like</fullName>
    </submittedName>
</protein>
<comment type="subcellular location">
    <subcellularLocation>
        <location evidence="1">Membrane</location>
        <topology evidence="1">Multi-pass membrane protein</topology>
    </subcellularLocation>
</comment>
<feature type="compositionally biased region" description="Polar residues" evidence="5">
    <location>
        <begin position="43"/>
        <end position="56"/>
    </location>
</feature>
<evidence type="ECO:0000256" key="3">
    <source>
        <dbReference type="ARBA" id="ARBA00022989"/>
    </source>
</evidence>
<dbReference type="AlphaFoldDB" id="A0A4D9EKE2"/>
<comment type="caution">
    <text evidence="7">The sequence shown here is derived from an EMBL/GenBank/DDBJ whole genome shotgun (WGS) entry which is preliminary data.</text>
</comment>
<accession>A0A4D9EKE2</accession>
<proteinExistence type="predicted"/>
<keyword evidence="2 6" id="KW-0812">Transmembrane</keyword>
<sequence length="365" mass="40975">MNKTMEAEVRRRSLRRSQNKQNIEIADVHSPPAQHSEKRLPNKGSQQSSSMLNQHNNDNKDEWQCLECSQKEAAERKLLEMEKNKPAEVNIKDGGQMSETENQNSPAASPGHNMGYQMSSPKTKPQSTGVTSESSDGLHRAFVLKVDCFTTLLLAITIGIISGLIYWNVLQGWQQKNLWFWLKLLPATIVLLFIIDCCENNCKKFPLNLILPLMITIIEGLVLGVVSSFFAAMTVMQVGGITAFVTLMLSWVALKSKLNVTHEAVPSWIVVSVLVIFGILSIFKKSPILQLSYALAGTLTFAIHLMMTQVGIRREPTKDQEPIDYARPALNLYIDIVNLFFFMLQLMEHVNCLDWGSQPQGQGQQ</sequence>
<reference evidence="7 8" key="2">
    <citation type="submission" date="2019-04" db="EMBL/GenBank/DDBJ databases">
        <title>The genome sequence of big-headed turtle.</title>
        <authorList>
            <person name="Gong S."/>
        </authorList>
    </citation>
    <scope>NUCLEOTIDE SEQUENCE [LARGE SCALE GENOMIC DNA]</scope>
    <source>
        <strain evidence="7">DO16091913</strain>
        <tissue evidence="7">Muscle</tissue>
    </source>
</reference>
<evidence type="ECO:0000256" key="5">
    <source>
        <dbReference type="SAM" id="MobiDB-lite"/>
    </source>
</evidence>
<evidence type="ECO:0000313" key="7">
    <source>
        <dbReference type="EMBL" id="TFK07602.1"/>
    </source>
</evidence>
<keyword evidence="3 6" id="KW-1133">Transmembrane helix</keyword>
<feature type="transmembrane region" description="Helical" evidence="6">
    <location>
        <begin position="329"/>
        <end position="347"/>
    </location>
</feature>
<feature type="transmembrane region" description="Helical" evidence="6">
    <location>
        <begin position="266"/>
        <end position="283"/>
    </location>
</feature>
<evidence type="ECO:0000256" key="4">
    <source>
        <dbReference type="ARBA" id="ARBA00023136"/>
    </source>
</evidence>
<evidence type="ECO:0000256" key="2">
    <source>
        <dbReference type="ARBA" id="ARBA00022692"/>
    </source>
</evidence>
<feature type="transmembrane region" description="Helical" evidence="6">
    <location>
        <begin position="236"/>
        <end position="254"/>
    </location>
</feature>
<keyword evidence="4 6" id="KW-0472">Membrane</keyword>
<dbReference type="EMBL" id="QXTE01000081">
    <property type="protein sequence ID" value="TFK07602.1"/>
    <property type="molecule type" value="Genomic_DNA"/>
</dbReference>
<feature type="transmembrane region" description="Helical" evidence="6">
    <location>
        <begin position="207"/>
        <end position="230"/>
    </location>
</feature>
<dbReference type="InterPro" id="IPR006214">
    <property type="entry name" value="Bax_inhibitor_1-related"/>
</dbReference>
<gene>
    <name evidence="7" type="ORF">DR999_PMT09521</name>
</gene>
<name>A0A4D9EKE2_9SAUR</name>
<organism evidence="7 8">
    <name type="scientific">Platysternon megacephalum</name>
    <name type="common">big-headed turtle</name>
    <dbReference type="NCBI Taxonomy" id="55544"/>
    <lineage>
        <taxon>Eukaryota</taxon>
        <taxon>Metazoa</taxon>
        <taxon>Chordata</taxon>
        <taxon>Craniata</taxon>
        <taxon>Vertebrata</taxon>
        <taxon>Euteleostomi</taxon>
        <taxon>Archelosauria</taxon>
        <taxon>Testudinata</taxon>
        <taxon>Testudines</taxon>
        <taxon>Cryptodira</taxon>
        <taxon>Durocryptodira</taxon>
        <taxon>Testudinoidea</taxon>
        <taxon>Platysternidae</taxon>
        <taxon>Platysternon</taxon>
    </lineage>
</organism>
<evidence type="ECO:0000256" key="6">
    <source>
        <dbReference type="SAM" id="Phobius"/>
    </source>
</evidence>
<keyword evidence="8" id="KW-1185">Reference proteome</keyword>
<feature type="transmembrane region" description="Helical" evidence="6">
    <location>
        <begin position="142"/>
        <end position="166"/>
    </location>
</feature>